<dbReference type="InterPro" id="IPR029044">
    <property type="entry name" value="Nucleotide-diphossugar_trans"/>
</dbReference>
<dbReference type="Gene3D" id="3.90.550.10">
    <property type="entry name" value="Spore Coat Polysaccharide Biosynthesis Protein SpsA, Chain A"/>
    <property type="match status" value="1"/>
</dbReference>
<evidence type="ECO:0000313" key="2">
    <source>
        <dbReference type="Proteomes" id="UP001472677"/>
    </source>
</evidence>
<dbReference type="Proteomes" id="UP001472677">
    <property type="component" value="Unassembled WGS sequence"/>
</dbReference>
<organism evidence="1 2">
    <name type="scientific">Hibiscus sabdariffa</name>
    <name type="common">roselle</name>
    <dbReference type="NCBI Taxonomy" id="183260"/>
    <lineage>
        <taxon>Eukaryota</taxon>
        <taxon>Viridiplantae</taxon>
        <taxon>Streptophyta</taxon>
        <taxon>Embryophyta</taxon>
        <taxon>Tracheophyta</taxon>
        <taxon>Spermatophyta</taxon>
        <taxon>Magnoliopsida</taxon>
        <taxon>eudicotyledons</taxon>
        <taxon>Gunneridae</taxon>
        <taxon>Pentapetalae</taxon>
        <taxon>rosids</taxon>
        <taxon>malvids</taxon>
        <taxon>Malvales</taxon>
        <taxon>Malvaceae</taxon>
        <taxon>Malvoideae</taxon>
        <taxon>Hibiscus</taxon>
    </lineage>
</organism>
<name>A0ABR1ZPR5_9ROSI</name>
<proteinExistence type="predicted"/>
<gene>
    <name evidence="1" type="ORF">V6N12_075265</name>
</gene>
<evidence type="ECO:0000313" key="1">
    <source>
        <dbReference type="EMBL" id="KAK8482678.1"/>
    </source>
</evidence>
<sequence>MTDEMLAEFKGALSTDMDLVHLLGISTSAYSIRLGNRLDTFLKVFNGVWVNEYNFRGMLIQSFDPGGNDTVVGFNHDILNAFVSESEFDKRFFVFGGCVKLFDDDSFTNLSKPIPFRAENDFKQLVILEMRQNHCFQHWADLGFDDKQKKAFCTHVAKLNSSYYWGLTSYTKIEKELLARLKTGKKSYVDFTISIPGVKVLFYDYDKFIEYEKFSVKEAEKAVFVLDASGLDEQLSYNRTKTIFPTDTTTCFLQLWVEVILTLERSNSRLTQDELAYECITASTVRIRDFGILCTYQRLYSFWPAGEKRFDYTFVGCLKRRNHITAGGTDVPIIDNSNLNLAAITTISSGCIVSPNNYYEINFDTPPPSGAEVAKQLLHEKIKKANVPKPPTTTI</sequence>
<dbReference type="EMBL" id="JBBPBM010001677">
    <property type="protein sequence ID" value="KAK8482678.1"/>
    <property type="molecule type" value="Genomic_DNA"/>
</dbReference>
<comment type="caution">
    <text evidence="1">The sequence shown here is derived from an EMBL/GenBank/DDBJ whole genome shotgun (WGS) entry which is preliminary data.</text>
</comment>
<dbReference type="SUPFAM" id="SSF53448">
    <property type="entry name" value="Nucleotide-diphospho-sugar transferases"/>
    <property type="match status" value="1"/>
</dbReference>
<keyword evidence="2" id="KW-1185">Reference proteome</keyword>
<protein>
    <submittedName>
        <fullName evidence="1">Uncharacterized protein</fullName>
    </submittedName>
</protein>
<reference evidence="1 2" key="1">
    <citation type="journal article" date="2024" name="G3 (Bethesda)">
        <title>Genome assembly of Hibiscus sabdariffa L. provides insights into metabolisms of medicinal natural products.</title>
        <authorList>
            <person name="Kim T."/>
        </authorList>
    </citation>
    <scope>NUCLEOTIDE SEQUENCE [LARGE SCALE GENOMIC DNA]</scope>
    <source>
        <strain evidence="1">TK-2024</strain>
        <tissue evidence="1">Old leaves</tissue>
    </source>
</reference>
<accession>A0ABR1ZPR5</accession>